<feature type="region of interest" description="Disordered" evidence="5">
    <location>
        <begin position="982"/>
        <end position="1034"/>
    </location>
</feature>
<dbReference type="Pfam" id="PF07738">
    <property type="entry name" value="Sad1_UNC"/>
    <property type="match status" value="1"/>
</dbReference>
<dbReference type="GO" id="GO:0043495">
    <property type="term" value="F:protein-membrane adaptor activity"/>
    <property type="evidence" value="ECO:0007669"/>
    <property type="project" value="TreeGrafter"/>
</dbReference>
<name>A0A0J9XLI2_GEOCN</name>
<comment type="caution">
    <text evidence="8">The sequence shown here is derived from an EMBL/GenBank/DDBJ whole genome shotgun (WGS) entry which is preliminary data.</text>
</comment>
<feature type="compositionally biased region" description="Basic and acidic residues" evidence="5">
    <location>
        <begin position="982"/>
        <end position="998"/>
    </location>
</feature>
<evidence type="ECO:0000256" key="1">
    <source>
        <dbReference type="ARBA" id="ARBA00004370"/>
    </source>
</evidence>
<reference evidence="8" key="1">
    <citation type="submission" date="2014-03" db="EMBL/GenBank/DDBJ databases">
        <authorList>
            <person name="Casaregola S."/>
        </authorList>
    </citation>
    <scope>NUCLEOTIDE SEQUENCE [LARGE SCALE GENOMIC DNA]</scope>
    <source>
        <strain evidence="8">CLIB 918</strain>
    </source>
</reference>
<evidence type="ECO:0000256" key="5">
    <source>
        <dbReference type="SAM" id="MobiDB-lite"/>
    </source>
</evidence>
<feature type="domain" description="SUN" evidence="7">
    <location>
        <begin position="762"/>
        <end position="976"/>
    </location>
</feature>
<protein>
    <submittedName>
        <fullName evidence="8">Similar to Saccharomyces cerevisiae YJL019W MPS3 Nuclear envelope protein required for SPB insertion,initiation of SPB duplication and nuclear fusion</fullName>
    </submittedName>
</protein>
<feature type="region of interest" description="Disordered" evidence="5">
    <location>
        <begin position="117"/>
        <end position="175"/>
    </location>
</feature>
<proteinExistence type="predicted"/>
<feature type="region of interest" description="Disordered" evidence="5">
    <location>
        <begin position="196"/>
        <end position="270"/>
    </location>
</feature>
<dbReference type="Gene3D" id="2.60.120.260">
    <property type="entry name" value="Galactose-binding domain-like"/>
    <property type="match status" value="1"/>
</dbReference>
<feature type="transmembrane region" description="Helical" evidence="6">
    <location>
        <begin position="394"/>
        <end position="413"/>
    </location>
</feature>
<feature type="compositionally biased region" description="Basic and acidic residues" evidence="5">
    <location>
        <begin position="53"/>
        <end position="67"/>
    </location>
</feature>
<gene>
    <name evidence="8" type="ORF">BN980_GECA32s01088g</name>
</gene>
<evidence type="ECO:0000259" key="7">
    <source>
        <dbReference type="PROSITE" id="PS51469"/>
    </source>
</evidence>
<sequence length="1034" mass="116264">MFSNTPNASTRRTRNTFLSSSSSSNMSGNTGSIRDSHSTGHDRMRRVTNASAHSRDPHAIPLDRTRDEDYISTRVAREIQSPPSEIENDLTPNHGVGGFQRYRGTPALHHLERDAKQYTETPVDPSHHRFTEDGYGRRTITTTVPLRDPDQPNHRSSSDKDTLYTSDHSKETEMDIDDNFVGSFIEDLEHEYQNIVNHESSPDPGDSQFPNATDKNAPVGLSSPPCRLIFPESPRISGRERSARLIASPRPRVPLSPSDRQHSVSFSPHVTFRPVSPKEARFSDKFTIFDLTDDDDSADDADYIPSADESDSDESTGASDIESDKEDSYKDSTSVTFQDRLSFSLSDMDSQDENIIVAILNGFISWIKSIFYFVFFVLWSMLKQFLRASFKQGLVFKGILVGVLICISIYIVGSASTAFMYDHGVFEPSPHPPRDMADLSSRLVSIENEVTALSRLKSRVKNTDADLIGIYEQINSIVARVSSLSDSKALTSKWESESAMEIRRLEASISDFDRRLTETWASLENEHEERESENSATRVSLASLEGDFSKTKQKIQYLNERVGQLERAKLAETQVLDILDKYLPSRVAVCYDPDTGEYSASPEFWKFLSTQLALRGITHDFPSGSPAIDFSFDEFIRLNERAIHDYLNNYIDASLETKGVKDSAALVSKEIFKEILGDQLASIREETVDAIAKLDRDFRRSIKTVSDEQRRLANSYEDNSTRSPIHEFNSTQVAMDLMIKKALQRYVAHTISKPDFADPASGAKINLRLTSSSYNWHDRLDFPSRQMYGFLGTLGFGRMKVNRPTMAFNNDVSLGFCWPFTGRTGQVALNLGTTINPTDIGIVHVRPEQSPNPSSAPRKVSLWIQIPDAETRARVRALVGNDLDNSRSSSADHTHKAQNWLLPSSLSSPGVPIDYVKILDAEYQLDGGDEFQVFPVPLSVRNLHLATSKVIFKIDDNWGNEDFTCIYRLRLFGDKVVQKKEEQHQQQHVHTEDDHDLQFYDEEPSQSSSGGILHSGISSTSEDDFDAFGDDESF</sequence>
<feature type="compositionally biased region" description="Acidic residues" evidence="5">
    <location>
        <begin position="1021"/>
        <end position="1034"/>
    </location>
</feature>
<dbReference type="STRING" id="1173061.A0A0J9XLI2"/>
<dbReference type="AlphaFoldDB" id="A0A0J9XLI2"/>
<dbReference type="PROSITE" id="PS51469">
    <property type="entry name" value="SUN"/>
    <property type="match status" value="1"/>
</dbReference>
<dbReference type="InterPro" id="IPR045119">
    <property type="entry name" value="SUN1-5"/>
</dbReference>
<dbReference type="OrthoDB" id="4096736at2759"/>
<organism evidence="8 9">
    <name type="scientific">Geotrichum candidum</name>
    <name type="common">Oospora lactis</name>
    <name type="synonym">Dipodascus geotrichum</name>
    <dbReference type="NCBI Taxonomy" id="1173061"/>
    <lineage>
        <taxon>Eukaryota</taxon>
        <taxon>Fungi</taxon>
        <taxon>Dikarya</taxon>
        <taxon>Ascomycota</taxon>
        <taxon>Saccharomycotina</taxon>
        <taxon>Dipodascomycetes</taxon>
        <taxon>Dipodascales</taxon>
        <taxon>Dipodascaceae</taxon>
        <taxon>Geotrichum</taxon>
    </lineage>
</organism>
<dbReference type="EMBL" id="CCBN010000028">
    <property type="protein sequence ID" value="CDO58007.1"/>
    <property type="molecule type" value="Genomic_DNA"/>
</dbReference>
<evidence type="ECO:0000256" key="4">
    <source>
        <dbReference type="ARBA" id="ARBA00023136"/>
    </source>
</evidence>
<evidence type="ECO:0000256" key="2">
    <source>
        <dbReference type="ARBA" id="ARBA00022692"/>
    </source>
</evidence>
<feature type="compositionally biased region" description="Low complexity" evidence="5">
    <location>
        <begin position="1005"/>
        <end position="1020"/>
    </location>
</feature>
<dbReference type="InterPro" id="IPR012919">
    <property type="entry name" value="SUN_dom"/>
</dbReference>
<feature type="region of interest" description="Disordered" evidence="5">
    <location>
        <begin position="297"/>
        <end position="332"/>
    </location>
</feature>
<feature type="compositionally biased region" description="Low complexity" evidence="5">
    <location>
        <begin position="15"/>
        <end position="32"/>
    </location>
</feature>
<keyword evidence="9" id="KW-1185">Reference proteome</keyword>
<feature type="compositionally biased region" description="Basic and acidic residues" evidence="5">
    <location>
        <begin position="147"/>
        <end position="173"/>
    </location>
</feature>
<accession>A0A0J9XLI2</accession>
<feature type="compositionally biased region" description="Basic and acidic residues" evidence="5">
    <location>
        <begin position="125"/>
        <end position="136"/>
    </location>
</feature>
<evidence type="ECO:0000313" key="8">
    <source>
        <dbReference type="EMBL" id="CDO58007.1"/>
    </source>
</evidence>
<dbReference type="PANTHER" id="PTHR12911">
    <property type="entry name" value="SAD1/UNC-84-LIKE PROTEIN-RELATED"/>
    <property type="match status" value="1"/>
</dbReference>
<comment type="subcellular location">
    <subcellularLocation>
        <location evidence="1">Membrane</location>
    </subcellularLocation>
</comment>
<feature type="compositionally biased region" description="Acidic residues" evidence="5">
    <location>
        <begin position="297"/>
        <end position="314"/>
    </location>
</feature>
<evidence type="ECO:0000313" key="9">
    <source>
        <dbReference type="Proteomes" id="UP000242525"/>
    </source>
</evidence>
<keyword evidence="3 6" id="KW-1133">Transmembrane helix</keyword>
<keyword evidence="4 6" id="KW-0472">Membrane</keyword>
<feature type="transmembrane region" description="Helical" evidence="6">
    <location>
        <begin position="355"/>
        <end position="382"/>
    </location>
</feature>
<dbReference type="PANTHER" id="PTHR12911:SF8">
    <property type="entry name" value="KLAROID PROTEIN-RELATED"/>
    <property type="match status" value="1"/>
</dbReference>
<evidence type="ECO:0000256" key="6">
    <source>
        <dbReference type="SAM" id="Phobius"/>
    </source>
</evidence>
<dbReference type="Proteomes" id="UP000242525">
    <property type="component" value="Unassembled WGS sequence"/>
</dbReference>
<evidence type="ECO:0000256" key="3">
    <source>
        <dbReference type="ARBA" id="ARBA00022989"/>
    </source>
</evidence>
<feature type="region of interest" description="Disordered" evidence="5">
    <location>
        <begin position="1"/>
        <end position="67"/>
    </location>
</feature>
<dbReference type="GO" id="GO:0034993">
    <property type="term" value="C:meiotic nuclear membrane microtubule tethering complex"/>
    <property type="evidence" value="ECO:0007669"/>
    <property type="project" value="TreeGrafter"/>
</dbReference>
<keyword evidence="2 6" id="KW-0812">Transmembrane</keyword>